<feature type="transmembrane region" description="Helical" evidence="1">
    <location>
        <begin position="52"/>
        <end position="72"/>
    </location>
</feature>
<evidence type="ECO:0000313" key="2">
    <source>
        <dbReference type="EMBL" id="OLQ95674.1"/>
    </source>
</evidence>
<gene>
    <name evidence="2" type="ORF">BIY20_20845</name>
</gene>
<dbReference type="EMBL" id="MJMH01000063">
    <property type="protein sequence ID" value="OLQ95674.1"/>
    <property type="molecule type" value="Genomic_DNA"/>
</dbReference>
<proteinExistence type="predicted"/>
<reference evidence="2 3" key="1">
    <citation type="submission" date="2016-09" db="EMBL/GenBank/DDBJ databases">
        <title>Genomic Taxonomy of the Vibrionaceae.</title>
        <authorList>
            <person name="Gonzalez-Castillo A."/>
            <person name="Gomez-Gil B."/>
            <person name="Enciso-Ibarra K."/>
        </authorList>
    </citation>
    <scope>NUCLEOTIDE SEQUENCE [LARGE SCALE GENOMIC DNA]</scope>
    <source>
        <strain evidence="2 3">CAIM 1902</strain>
    </source>
</reference>
<keyword evidence="1" id="KW-0472">Membrane</keyword>
<comment type="caution">
    <text evidence="2">The sequence shown here is derived from an EMBL/GenBank/DDBJ whole genome shotgun (WGS) entry which is preliminary data.</text>
</comment>
<keyword evidence="1" id="KW-1133">Transmembrane helix</keyword>
<sequence length="132" mass="14827">MFSEINRILDEAKSLTINDVFTFIRNIGLCSLVIGFAYLMKQSPEFVYGLPFVRISYIGTFLVFLGFLLHIANFCWFTLGVLPFVQKRAQKLGVFLCLAFGLLFGIVMVVILLSVYQIMNIQIGLLVSAVSS</sequence>
<evidence type="ECO:0000256" key="1">
    <source>
        <dbReference type="SAM" id="Phobius"/>
    </source>
</evidence>
<dbReference type="Proteomes" id="UP000186039">
    <property type="component" value="Unassembled WGS sequence"/>
</dbReference>
<feature type="transmembrane region" description="Helical" evidence="1">
    <location>
        <begin position="92"/>
        <end position="116"/>
    </location>
</feature>
<organism evidence="2 3">
    <name type="scientific">Vibrio panuliri</name>
    <dbReference type="NCBI Taxonomy" id="1381081"/>
    <lineage>
        <taxon>Bacteria</taxon>
        <taxon>Pseudomonadati</taxon>
        <taxon>Pseudomonadota</taxon>
        <taxon>Gammaproteobacteria</taxon>
        <taxon>Vibrionales</taxon>
        <taxon>Vibrionaceae</taxon>
        <taxon>Vibrio</taxon>
    </lineage>
</organism>
<feature type="transmembrane region" description="Helical" evidence="1">
    <location>
        <begin position="20"/>
        <end position="40"/>
    </location>
</feature>
<accession>A0ABX3FN73</accession>
<protein>
    <submittedName>
        <fullName evidence="2">Uncharacterized protein</fullName>
    </submittedName>
</protein>
<dbReference type="RefSeq" id="WP_075713752.1">
    <property type="nucleotide sequence ID" value="NZ_AP019654.1"/>
</dbReference>
<evidence type="ECO:0000313" key="3">
    <source>
        <dbReference type="Proteomes" id="UP000186039"/>
    </source>
</evidence>
<keyword evidence="3" id="KW-1185">Reference proteome</keyword>
<keyword evidence="1" id="KW-0812">Transmembrane</keyword>
<name>A0ABX3FN73_9VIBR</name>